<dbReference type="EMBL" id="SSOA01000004">
    <property type="protein sequence ID" value="THF50134.1"/>
    <property type="molecule type" value="Genomic_DNA"/>
</dbReference>
<keyword evidence="5 8" id="KW-0408">Iron</keyword>
<dbReference type="FunFam" id="3.30.420.40:FF:000040">
    <property type="entry name" value="tRNA N6-adenosine threonylcarbamoyltransferase"/>
    <property type="match status" value="1"/>
</dbReference>
<name>A0A4S3ZWL5_9HYPH</name>
<evidence type="ECO:0000313" key="11">
    <source>
        <dbReference type="Proteomes" id="UP000310754"/>
    </source>
</evidence>
<dbReference type="PRINTS" id="PR00789">
    <property type="entry name" value="OSIALOPTASE"/>
</dbReference>
<comment type="cofactor">
    <cofactor evidence="8">
        <name>Fe(2+)</name>
        <dbReference type="ChEBI" id="CHEBI:29033"/>
    </cofactor>
    <text evidence="8">Binds 1 Fe(2+) ion per subunit.</text>
</comment>
<dbReference type="InterPro" id="IPR022450">
    <property type="entry name" value="TsaD"/>
</dbReference>
<evidence type="ECO:0000256" key="4">
    <source>
        <dbReference type="ARBA" id="ARBA00022723"/>
    </source>
</evidence>
<dbReference type="InterPro" id="IPR043129">
    <property type="entry name" value="ATPase_NBD"/>
</dbReference>
<evidence type="ECO:0000256" key="2">
    <source>
        <dbReference type="ARBA" id="ARBA00022679"/>
    </source>
</evidence>
<feature type="binding site" evidence="8">
    <location>
        <position position="288"/>
    </location>
    <ligand>
        <name>substrate</name>
    </ligand>
</feature>
<feature type="binding site" evidence="8">
    <location>
        <position position="191"/>
    </location>
    <ligand>
        <name>substrate</name>
    </ligand>
</feature>
<dbReference type="Gene3D" id="3.30.420.40">
    <property type="match status" value="2"/>
</dbReference>
<gene>
    <name evidence="8 10" type="primary">tsaD</name>
    <name evidence="10" type="ORF">E6C51_10275</name>
</gene>
<dbReference type="NCBIfam" id="TIGR00329">
    <property type="entry name" value="gcp_kae1"/>
    <property type="match status" value="1"/>
</dbReference>
<dbReference type="PANTHER" id="PTHR11735">
    <property type="entry name" value="TRNA N6-ADENOSINE THREONYLCARBAMOYLTRANSFERASE"/>
    <property type="match status" value="1"/>
</dbReference>
<keyword evidence="2 8" id="KW-0808">Transferase</keyword>
<evidence type="ECO:0000259" key="9">
    <source>
        <dbReference type="Pfam" id="PF00814"/>
    </source>
</evidence>
<keyword evidence="3 8" id="KW-0819">tRNA processing</keyword>
<proteinExistence type="inferred from homology"/>
<dbReference type="Pfam" id="PF00814">
    <property type="entry name" value="TsaD"/>
    <property type="match status" value="1"/>
</dbReference>
<sequence length="365" mass="38488">MADSLKILGIETSCDETAASVVVRHADGRGEIISDVVLSQLDEHSAYGGVVPEIAARAHVEALDVLIEEALLKAGITLNDVDAIAATSGPGLIGGLLVGLMTAKALAKAAQKPLYAINHLEGHALTARLTDGIQFPYLMLLVSGGHTQLVLVRGVNDYERWGTTIDDALGEAFDKTAKLLGLPYPGGPAVEKAAAQGNEKRFNFPRPLVGEARLDFSFSGLKTAVRQAAEAAAPVSEQDIADICASFQRAIARTMDDRIGRGLERFNAEFPNPVEQPALIVAGGVAANRALRGALQALCDKHGFRFVAPPHHLCTDNAAMIAWAGLERMALGLPADDLTVAPRSRWPLDSNAQAMLGSGKRGVKA</sequence>
<evidence type="ECO:0000256" key="7">
    <source>
        <dbReference type="ARBA" id="ARBA00048117"/>
    </source>
</evidence>
<keyword evidence="4 8" id="KW-0479">Metal-binding</keyword>
<evidence type="ECO:0000256" key="5">
    <source>
        <dbReference type="ARBA" id="ARBA00023004"/>
    </source>
</evidence>
<dbReference type="GO" id="GO:0005506">
    <property type="term" value="F:iron ion binding"/>
    <property type="evidence" value="ECO:0007669"/>
    <property type="project" value="UniProtKB-UniRule"/>
</dbReference>
<keyword evidence="11" id="KW-1185">Reference proteome</keyword>
<dbReference type="PANTHER" id="PTHR11735:SF6">
    <property type="entry name" value="TRNA N6-ADENOSINE THREONYLCARBAMOYLTRANSFERASE, MITOCHONDRIAL"/>
    <property type="match status" value="1"/>
</dbReference>
<feature type="binding site" evidence="8">
    <location>
        <position position="187"/>
    </location>
    <ligand>
        <name>substrate</name>
    </ligand>
</feature>
<dbReference type="CDD" id="cd24133">
    <property type="entry name" value="ASKHA_NBD_TsaD_bac"/>
    <property type="match status" value="1"/>
</dbReference>
<feature type="binding site" evidence="8">
    <location>
        <position position="174"/>
    </location>
    <ligand>
        <name>substrate</name>
    </ligand>
</feature>
<comment type="caution">
    <text evidence="10">The sequence shown here is derived from an EMBL/GenBank/DDBJ whole genome shotgun (WGS) entry which is preliminary data.</text>
</comment>
<evidence type="ECO:0000313" key="10">
    <source>
        <dbReference type="EMBL" id="THF50134.1"/>
    </source>
</evidence>
<protein>
    <recommendedName>
        <fullName evidence="8">tRNA N6-adenosine threonylcarbamoyltransferase</fullName>
        <ecNumber evidence="8">2.3.1.234</ecNumber>
    </recommendedName>
    <alternativeName>
        <fullName evidence="8">N6-L-threonylcarbamoyladenine synthase</fullName>
        <shortName evidence="8">t(6)A synthase</shortName>
    </alternativeName>
    <alternativeName>
        <fullName evidence="8">t(6)A37 threonylcarbamoyladenosine biosynthesis protein TsaD</fullName>
    </alternativeName>
    <alternativeName>
        <fullName evidence="8">tRNA threonylcarbamoyladenosine biosynthesis protein TsaD</fullName>
    </alternativeName>
</protein>
<keyword evidence="1 8" id="KW-0963">Cytoplasm</keyword>
<accession>A0A4S3ZWL5</accession>
<dbReference type="InterPro" id="IPR017861">
    <property type="entry name" value="KAE1/TsaD"/>
</dbReference>
<dbReference type="NCBIfam" id="TIGR03723">
    <property type="entry name" value="T6A_TsaD_YgjD"/>
    <property type="match status" value="1"/>
</dbReference>
<dbReference type="GO" id="GO:0002949">
    <property type="term" value="P:tRNA threonylcarbamoyladenosine modification"/>
    <property type="evidence" value="ECO:0007669"/>
    <property type="project" value="UniProtKB-UniRule"/>
</dbReference>
<feature type="binding site" evidence="8">
    <location>
        <position position="119"/>
    </location>
    <ligand>
        <name>Fe cation</name>
        <dbReference type="ChEBI" id="CHEBI:24875"/>
    </ligand>
</feature>
<keyword evidence="6 8" id="KW-0012">Acyltransferase</keyword>
<evidence type="ECO:0000256" key="8">
    <source>
        <dbReference type="HAMAP-Rule" id="MF_01445"/>
    </source>
</evidence>
<feature type="binding site" evidence="8">
    <location>
        <position position="123"/>
    </location>
    <ligand>
        <name>Fe cation</name>
        <dbReference type="ChEBI" id="CHEBI:24875"/>
    </ligand>
</feature>
<dbReference type="AlphaFoldDB" id="A0A4S3ZWL5"/>
<comment type="function">
    <text evidence="8">Required for the formation of a threonylcarbamoyl group on adenosine at position 37 (t(6)A37) in tRNAs that read codons beginning with adenine. Is involved in the transfer of the threonylcarbamoyl moiety of threonylcarbamoyl-AMP (TC-AMP) to the N6 group of A37, together with TsaE and TsaB. TsaD likely plays a direct catalytic role in this reaction.</text>
</comment>
<dbReference type="Proteomes" id="UP000310754">
    <property type="component" value="Unassembled WGS sequence"/>
</dbReference>
<evidence type="ECO:0000256" key="3">
    <source>
        <dbReference type="ARBA" id="ARBA00022694"/>
    </source>
</evidence>
<organism evidence="10 11">
    <name type="scientific">Allorhizobium terrae</name>
    <dbReference type="NCBI Taxonomy" id="1848972"/>
    <lineage>
        <taxon>Bacteria</taxon>
        <taxon>Pseudomonadati</taxon>
        <taxon>Pseudomonadota</taxon>
        <taxon>Alphaproteobacteria</taxon>
        <taxon>Hyphomicrobiales</taxon>
        <taxon>Rhizobiaceae</taxon>
        <taxon>Rhizobium/Agrobacterium group</taxon>
        <taxon>Allorhizobium</taxon>
    </lineage>
</organism>
<evidence type="ECO:0000256" key="6">
    <source>
        <dbReference type="ARBA" id="ARBA00023315"/>
    </source>
</evidence>
<feature type="binding site" evidence="8">
    <location>
        <position position="316"/>
    </location>
    <ligand>
        <name>Fe cation</name>
        <dbReference type="ChEBI" id="CHEBI:24875"/>
    </ligand>
</feature>
<reference evidence="10 11" key="1">
    <citation type="submission" date="2019-04" db="EMBL/GenBank/DDBJ databases">
        <title>Rhizobium terrae sp. nov., isolated from a paddy soil.</title>
        <authorList>
            <person name="Lin S.-Y."/>
            <person name="Hameed A."/>
            <person name="Huang H.-I."/>
            <person name="Young C.-C."/>
        </authorList>
    </citation>
    <scope>NUCLEOTIDE SEQUENCE [LARGE SCALE GENOMIC DNA]</scope>
    <source>
        <strain evidence="10 11">CC-HIH110</strain>
    </source>
</reference>
<dbReference type="SUPFAM" id="SSF53067">
    <property type="entry name" value="Actin-like ATPase domain"/>
    <property type="match status" value="1"/>
</dbReference>
<dbReference type="HAMAP" id="MF_01445">
    <property type="entry name" value="TsaD"/>
    <property type="match status" value="1"/>
</dbReference>
<dbReference type="EC" id="2.3.1.234" evidence="8"/>
<evidence type="ECO:0000256" key="1">
    <source>
        <dbReference type="ARBA" id="ARBA00022490"/>
    </source>
</evidence>
<comment type="similarity">
    <text evidence="8">Belongs to the KAE1 / TsaD family.</text>
</comment>
<feature type="domain" description="Gcp-like" evidence="9">
    <location>
        <begin position="31"/>
        <end position="323"/>
    </location>
</feature>
<feature type="binding site" evidence="8">
    <location>
        <begin position="141"/>
        <end position="145"/>
    </location>
    <ligand>
        <name>substrate</name>
    </ligand>
</feature>
<dbReference type="GO" id="GO:0005737">
    <property type="term" value="C:cytoplasm"/>
    <property type="evidence" value="ECO:0007669"/>
    <property type="project" value="UniProtKB-SubCell"/>
</dbReference>
<comment type="subcellular location">
    <subcellularLocation>
        <location evidence="8">Cytoplasm</location>
    </subcellularLocation>
</comment>
<comment type="catalytic activity">
    <reaction evidence="7 8">
        <text>L-threonylcarbamoyladenylate + adenosine(37) in tRNA = N(6)-L-threonylcarbamoyladenosine(37) in tRNA + AMP + H(+)</text>
        <dbReference type="Rhea" id="RHEA:37059"/>
        <dbReference type="Rhea" id="RHEA-COMP:10162"/>
        <dbReference type="Rhea" id="RHEA-COMP:10163"/>
        <dbReference type="ChEBI" id="CHEBI:15378"/>
        <dbReference type="ChEBI" id="CHEBI:73682"/>
        <dbReference type="ChEBI" id="CHEBI:74411"/>
        <dbReference type="ChEBI" id="CHEBI:74418"/>
        <dbReference type="ChEBI" id="CHEBI:456215"/>
        <dbReference type="EC" id="2.3.1.234"/>
    </reaction>
</comment>
<dbReference type="InterPro" id="IPR000905">
    <property type="entry name" value="Gcp-like_dom"/>
</dbReference>
<dbReference type="GO" id="GO:0061711">
    <property type="term" value="F:tRNA N(6)-L-threonylcarbamoyladenine synthase activity"/>
    <property type="evidence" value="ECO:0007669"/>
    <property type="project" value="UniProtKB-EC"/>
</dbReference>
<dbReference type="RefSeq" id="WP_190235878.1">
    <property type="nucleotide sequence ID" value="NZ_SSOA01000004.1"/>
</dbReference>